<proteinExistence type="predicted"/>
<reference evidence="1 2" key="1">
    <citation type="submission" date="2024-10" db="EMBL/GenBank/DDBJ databases">
        <title>The Natural Products Discovery Center: Release of the First 8490 Sequenced Strains for Exploring Actinobacteria Biosynthetic Diversity.</title>
        <authorList>
            <person name="Kalkreuter E."/>
            <person name="Kautsar S.A."/>
            <person name="Yang D."/>
            <person name="Bader C.D."/>
            <person name="Teijaro C.N."/>
            <person name="Fluegel L."/>
            <person name="Davis C.M."/>
            <person name="Simpson J.R."/>
            <person name="Lauterbach L."/>
            <person name="Steele A.D."/>
            <person name="Gui C."/>
            <person name="Meng S."/>
            <person name="Li G."/>
            <person name="Viehrig K."/>
            <person name="Ye F."/>
            <person name="Su P."/>
            <person name="Kiefer A.F."/>
            <person name="Nichols A."/>
            <person name="Cepeda A.J."/>
            <person name="Yan W."/>
            <person name="Fan B."/>
            <person name="Jiang Y."/>
            <person name="Adhikari A."/>
            <person name="Zheng C.-J."/>
            <person name="Schuster L."/>
            <person name="Cowan T.M."/>
            <person name="Smanski M.J."/>
            <person name="Chevrette M.G."/>
            <person name="De Carvalho L.P.S."/>
            <person name="Shen B."/>
        </authorList>
    </citation>
    <scope>NUCLEOTIDE SEQUENCE [LARGE SCALE GENOMIC DNA]</scope>
    <source>
        <strain evidence="1 2">NPDC004119</strain>
    </source>
</reference>
<organism evidence="1 2">
    <name type="scientific">Nocardia aobensis</name>
    <dbReference type="NCBI Taxonomy" id="257277"/>
    <lineage>
        <taxon>Bacteria</taxon>
        <taxon>Bacillati</taxon>
        <taxon>Actinomycetota</taxon>
        <taxon>Actinomycetes</taxon>
        <taxon>Mycobacteriales</taxon>
        <taxon>Nocardiaceae</taxon>
        <taxon>Nocardia</taxon>
    </lineage>
</organism>
<dbReference type="EMBL" id="JBIAMT010000005">
    <property type="protein sequence ID" value="MFF0500014.1"/>
    <property type="molecule type" value="Genomic_DNA"/>
</dbReference>
<gene>
    <name evidence="1" type="ORF">ACFYU5_26675</name>
</gene>
<dbReference type="RefSeq" id="WP_387398991.1">
    <property type="nucleotide sequence ID" value="NZ_JBIAMT010000005.1"/>
</dbReference>
<sequence>MSSYPETVVDHLEETSAIGAELDKQVARPGAAEWCPLDRVSHRRSGLRRHRLGGGQEIQLAQGGPDPFWAIRCGFRFNQFTGALTDAIWSSDR</sequence>
<dbReference type="Proteomes" id="UP001601442">
    <property type="component" value="Unassembled WGS sequence"/>
</dbReference>
<keyword evidence="2" id="KW-1185">Reference proteome</keyword>
<evidence type="ECO:0000313" key="1">
    <source>
        <dbReference type="EMBL" id="MFF0500014.1"/>
    </source>
</evidence>
<protein>
    <submittedName>
        <fullName evidence="1">Uncharacterized protein</fullName>
    </submittedName>
</protein>
<accession>A0ABW6PA27</accession>
<evidence type="ECO:0000313" key="2">
    <source>
        <dbReference type="Proteomes" id="UP001601442"/>
    </source>
</evidence>
<name>A0ABW6PA27_9NOCA</name>
<comment type="caution">
    <text evidence="1">The sequence shown here is derived from an EMBL/GenBank/DDBJ whole genome shotgun (WGS) entry which is preliminary data.</text>
</comment>